<gene>
    <name evidence="9" type="ORF">OIDMADRAFT_52662</name>
</gene>
<keyword evidence="4 6" id="KW-0479">Metal-binding</keyword>
<dbReference type="GO" id="GO:0008395">
    <property type="term" value="F:steroid hydroxylase activity"/>
    <property type="evidence" value="ECO:0007669"/>
    <property type="project" value="TreeGrafter"/>
</dbReference>
<dbReference type="Pfam" id="PF00067">
    <property type="entry name" value="p450"/>
    <property type="match status" value="1"/>
</dbReference>
<dbReference type="InterPro" id="IPR050529">
    <property type="entry name" value="CYP450_sterol_14alpha_dmase"/>
</dbReference>
<evidence type="ECO:0000256" key="8">
    <source>
        <dbReference type="SAM" id="Phobius"/>
    </source>
</evidence>
<dbReference type="PANTHER" id="PTHR24304:SF2">
    <property type="entry name" value="24-HYDROXYCHOLESTEROL 7-ALPHA-HYDROXYLASE"/>
    <property type="match status" value="1"/>
</dbReference>
<dbReference type="STRING" id="913774.A0A0C3HIB8"/>
<dbReference type="EMBL" id="KN832874">
    <property type="protein sequence ID" value="KIN02835.1"/>
    <property type="molecule type" value="Genomic_DNA"/>
</dbReference>
<dbReference type="GO" id="GO:0005506">
    <property type="term" value="F:iron ion binding"/>
    <property type="evidence" value="ECO:0007669"/>
    <property type="project" value="InterPro"/>
</dbReference>
<dbReference type="HOGENOM" id="CLU_018012_2_1_1"/>
<name>A0A0C3HIB8_OIDMZ</name>
<keyword evidence="3 6" id="KW-0349">Heme</keyword>
<keyword evidence="8" id="KW-0812">Transmembrane</keyword>
<evidence type="ECO:0000313" key="9">
    <source>
        <dbReference type="EMBL" id="KIN02835.1"/>
    </source>
</evidence>
<feature type="compositionally biased region" description="Polar residues" evidence="7">
    <location>
        <begin position="529"/>
        <end position="539"/>
    </location>
</feature>
<feature type="region of interest" description="Disordered" evidence="7">
    <location>
        <begin position="511"/>
        <end position="550"/>
    </location>
</feature>
<feature type="transmembrane region" description="Helical" evidence="8">
    <location>
        <begin position="89"/>
        <end position="111"/>
    </location>
</feature>
<dbReference type="PANTHER" id="PTHR24304">
    <property type="entry name" value="CYTOCHROME P450 FAMILY 7"/>
    <property type="match status" value="1"/>
</dbReference>
<dbReference type="InterPro" id="IPR036396">
    <property type="entry name" value="Cyt_P450_sf"/>
</dbReference>
<dbReference type="PRINTS" id="PR00465">
    <property type="entry name" value="EP450IV"/>
</dbReference>
<dbReference type="AlphaFoldDB" id="A0A0C3HIB8"/>
<dbReference type="SUPFAM" id="SSF48264">
    <property type="entry name" value="Cytochrome P450"/>
    <property type="match status" value="1"/>
</dbReference>
<proteinExistence type="inferred from homology"/>
<evidence type="ECO:0000256" key="4">
    <source>
        <dbReference type="ARBA" id="ARBA00022723"/>
    </source>
</evidence>
<evidence type="ECO:0000256" key="3">
    <source>
        <dbReference type="ARBA" id="ARBA00022617"/>
    </source>
</evidence>
<evidence type="ECO:0000256" key="5">
    <source>
        <dbReference type="ARBA" id="ARBA00023004"/>
    </source>
</evidence>
<dbReference type="GO" id="GO:0016705">
    <property type="term" value="F:oxidoreductase activity, acting on paired donors, with incorporation or reduction of molecular oxygen"/>
    <property type="evidence" value="ECO:0007669"/>
    <property type="project" value="InterPro"/>
</dbReference>
<organism evidence="9 10">
    <name type="scientific">Oidiodendron maius (strain Zn)</name>
    <dbReference type="NCBI Taxonomy" id="913774"/>
    <lineage>
        <taxon>Eukaryota</taxon>
        <taxon>Fungi</taxon>
        <taxon>Dikarya</taxon>
        <taxon>Ascomycota</taxon>
        <taxon>Pezizomycotina</taxon>
        <taxon>Leotiomycetes</taxon>
        <taxon>Leotiomycetes incertae sedis</taxon>
        <taxon>Myxotrichaceae</taxon>
        <taxon>Oidiodendron</taxon>
    </lineage>
</organism>
<evidence type="ECO:0008006" key="11">
    <source>
        <dbReference type="Google" id="ProtNLM"/>
    </source>
</evidence>
<keyword evidence="10" id="KW-1185">Reference proteome</keyword>
<evidence type="ECO:0000313" key="10">
    <source>
        <dbReference type="Proteomes" id="UP000054321"/>
    </source>
</evidence>
<reference evidence="9 10" key="1">
    <citation type="submission" date="2014-04" db="EMBL/GenBank/DDBJ databases">
        <authorList>
            <consortium name="DOE Joint Genome Institute"/>
            <person name="Kuo A."/>
            <person name="Martino E."/>
            <person name="Perotto S."/>
            <person name="Kohler A."/>
            <person name="Nagy L.G."/>
            <person name="Floudas D."/>
            <person name="Copeland A."/>
            <person name="Barry K.W."/>
            <person name="Cichocki N."/>
            <person name="Veneault-Fourrey C."/>
            <person name="LaButti K."/>
            <person name="Lindquist E.A."/>
            <person name="Lipzen A."/>
            <person name="Lundell T."/>
            <person name="Morin E."/>
            <person name="Murat C."/>
            <person name="Sun H."/>
            <person name="Tunlid A."/>
            <person name="Henrissat B."/>
            <person name="Grigoriev I.V."/>
            <person name="Hibbett D.S."/>
            <person name="Martin F."/>
            <person name="Nordberg H.P."/>
            <person name="Cantor M.N."/>
            <person name="Hua S.X."/>
        </authorList>
    </citation>
    <scope>NUCLEOTIDE SEQUENCE [LARGE SCALE GENOMIC DNA]</scope>
    <source>
        <strain evidence="9 10">Zn</strain>
    </source>
</reference>
<dbReference type="Proteomes" id="UP000054321">
    <property type="component" value="Unassembled WGS sequence"/>
</dbReference>
<sequence length="628" mass="71001">MDNIGARVSFFARPLSNKTNDKITWPWNALGAANTDQKIEAQAYYADSLLHIVQPIALVCLPFALTYLFTFVESIYGRVSKKPGKKAPLVPYTIPIVGHSLIFALSLSRLIKKNNQRFNSKCNDYIPVRFYGMFIELCFVSGPKNVAAIFKHSRNFSAKANVVLAMNNLFGAPKHVIPFYENDNTGINATPHSGANNVKPHHRIHHIVHVQVTRYLSGSGLKPLTTRFLENVGKQMSKSGIGTEWLDMTDLFEFYRCKLLAASIDAMFGPYLLAVNPDFASDYWKFDKCTPYLLKGMPRFLASGSWAAREKCLLSMKRYNEYAGRLHRADGSKDYEGVDPFFGTEFTRRRNEAFSKMEPMMDEDAIAAEHLAMIWAANSNSIPAAFWMLYEAFRDPFLLSRIRSEVDTARLPSSNPDEPPRFDINILVKLPLLQSIYAEVLRLRTAVLVTRMPERNDFTLGNWLFPKDKLVIADSYTAHHDDMVWNTGTATDPHRLDEFWAERFLTYPNDPNSGPLRHARAQHEKVTPASPSASGSPDITNEKDRRPKFSTDGLTGAWIPYGGGQTLCPGRHYAKQEMLGALAILVTWFDVEILQERGEKTGPDCKHFGLGVLPPLEKTPIKIRQRRI</sequence>
<reference evidence="10" key="2">
    <citation type="submission" date="2015-01" db="EMBL/GenBank/DDBJ databases">
        <title>Evolutionary Origins and Diversification of the Mycorrhizal Mutualists.</title>
        <authorList>
            <consortium name="DOE Joint Genome Institute"/>
            <consortium name="Mycorrhizal Genomics Consortium"/>
            <person name="Kohler A."/>
            <person name="Kuo A."/>
            <person name="Nagy L.G."/>
            <person name="Floudas D."/>
            <person name="Copeland A."/>
            <person name="Barry K.W."/>
            <person name="Cichocki N."/>
            <person name="Veneault-Fourrey C."/>
            <person name="LaButti K."/>
            <person name="Lindquist E.A."/>
            <person name="Lipzen A."/>
            <person name="Lundell T."/>
            <person name="Morin E."/>
            <person name="Murat C."/>
            <person name="Riley R."/>
            <person name="Ohm R."/>
            <person name="Sun H."/>
            <person name="Tunlid A."/>
            <person name="Henrissat B."/>
            <person name="Grigoriev I.V."/>
            <person name="Hibbett D.S."/>
            <person name="Martin F."/>
        </authorList>
    </citation>
    <scope>NUCLEOTIDE SEQUENCE [LARGE SCALE GENOMIC DNA]</scope>
    <source>
        <strain evidence="10">Zn</strain>
    </source>
</reference>
<evidence type="ECO:0000256" key="6">
    <source>
        <dbReference type="PIRSR" id="PIRSR602403-1"/>
    </source>
</evidence>
<feature type="binding site" description="axial binding residue" evidence="6">
    <location>
        <position position="568"/>
    </location>
    <ligand>
        <name>heme</name>
        <dbReference type="ChEBI" id="CHEBI:30413"/>
    </ligand>
    <ligandPart>
        <name>Fe</name>
        <dbReference type="ChEBI" id="CHEBI:18248"/>
    </ligandPart>
</feature>
<evidence type="ECO:0000256" key="1">
    <source>
        <dbReference type="ARBA" id="ARBA00001971"/>
    </source>
</evidence>
<dbReference type="InParanoid" id="A0A0C3HIB8"/>
<feature type="transmembrane region" description="Helical" evidence="8">
    <location>
        <begin position="56"/>
        <end position="77"/>
    </location>
</feature>
<dbReference type="InterPro" id="IPR002403">
    <property type="entry name" value="Cyt_P450_E_grp-IV"/>
</dbReference>
<keyword evidence="8" id="KW-1133">Transmembrane helix</keyword>
<protein>
    <recommendedName>
        <fullName evidence="11">Cytochrome P450</fullName>
    </recommendedName>
</protein>
<comment type="cofactor">
    <cofactor evidence="1 6">
        <name>heme</name>
        <dbReference type="ChEBI" id="CHEBI:30413"/>
    </cofactor>
</comment>
<evidence type="ECO:0000256" key="2">
    <source>
        <dbReference type="ARBA" id="ARBA00010617"/>
    </source>
</evidence>
<dbReference type="InterPro" id="IPR001128">
    <property type="entry name" value="Cyt_P450"/>
</dbReference>
<evidence type="ECO:0000256" key="7">
    <source>
        <dbReference type="SAM" id="MobiDB-lite"/>
    </source>
</evidence>
<dbReference type="CDD" id="cd11040">
    <property type="entry name" value="CYP7_CYP8-like"/>
    <property type="match status" value="1"/>
</dbReference>
<accession>A0A0C3HIB8</accession>
<keyword evidence="8" id="KW-0472">Membrane</keyword>
<dbReference type="Gene3D" id="1.10.630.10">
    <property type="entry name" value="Cytochrome P450"/>
    <property type="match status" value="1"/>
</dbReference>
<keyword evidence="5 6" id="KW-0408">Iron</keyword>
<feature type="compositionally biased region" description="Basic and acidic residues" evidence="7">
    <location>
        <begin position="540"/>
        <end position="549"/>
    </location>
</feature>
<dbReference type="OrthoDB" id="1470350at2759"/>
<comment type="similarity">
    <text evidence="2">Belongs to the cytochrome P450 family.</text>
</comment>
<dbReference type="GO" id="GO:0020037">
    <property type="term" value="F:heme binding"/>
    <property type="evidence" value="ECO:0007669"/>
    <property type="project" value="InterPro"/>
</dbReference>